<dbReference type="EMBL" id="CP015878">
    <property type="protein sequence ID" value="ANI15532.1"/>
    <property type="molecule type" value="Genomic_DNA"/>
</dbReference>
<feature type="domain" description="HTH rpiR-type" evidence="4">
    <location>
        <begin position="7"/>
        <end position="83"/>
    </location>
</feature>
<dbReference type="GO" id="GO:0097367">
    <property type="term" value="F:carbohydrate derivative binding"/>
    <property type="evidence" value="ECO:0007669"/>
    <property type="project" value="InterPro"/>
</dbReference>
<dbReference type="AlphaFoldDB" id="A0A1A9KDD0"/>
<keyword evidence="3" id="KW-0804">Transcription</keyword>
<dbReference type="SUPFAM" id="SSF46689">
    <property type="entry name" value="Homeodomain-like"/>
    <property type="match status" value="1"/>
</dbReference>
<dbReference type="Gene3D" id="3.40.50.10490">
    <property type="entry name" value="Glucose-6-phosphate isomerase like protein, domain 1"/>
    <property type="match status" value="1"/>
</dbReference>
<dbReference type="GO" id="GO:0003677">
    <property type="term" value="F:DNA binding"/>
    <property type="evidence" value="ECO:0007669"/>
    <property type="project" value="UniProtKB-KW"/>
</dbReference>
<dbReference type="GO" id="GO:1901135">
    <property type="term" value="P:carbohydrate derivative metabolic process"/>
    <property type="evidence" value="ECO:0007669"/>
    <property type="project" value="InterPro"/>
</dbReference>
<dbReference type="SUPFAM" id="SSF53697">
    <property type="entry name" value="SIS domain"/>
    <property type="match status" value="1"/>
</dbReference>
<keyword evidence="1" id="KW-0805">Transcription regulation</keyword>
<dbReference type="RefSeq" id="WP_064583320.1">
    <property type="nucleotide sequence ID" value="NZ_CP015878.1"/>
</dbReference>
<dbReference type="PANTHER" id="PTHR30514">
    <property type="entry name" value="GLUCOKINASE"/>
    <property type="match status" value="1"/>
</dbReference>
<evidence type="ECO:0000259" key="5">
    <source>
        <dbReference type="PROSITE" id="PS51464"/>
    </source>
</evidence>
<evidence type="ECO:0000256" key="1">
    <source>
        <dbReference type="ARBA" id="ARBA00023015"/>
    </source>
</evidence>
<feature type="domain" description="SIS" evidence="5">
    <location>
        <begin position="130"/>
        <end position="269"/>
    </location>
</feature>
<accession>A0A1A9KDD0</accession>
<dbReference type="InterPro" id="IPR047640">
    <property type="entry name" value="RpiR-like"/>
</dbReference>
<dbReference type="InterPro" id="IPR046348">
    <property type="entry name" value="SIS_dom_sf"/>
</dbReference>
<dbReference type="InterPro" id="IPR035472">
    <property type="entry name" value="RpiR-like_SIS"/>
</dbReference>
<dbReference type="InterPro" id="IPR036388">
    <property type="entry name" value="WH-like_DNA-bd_sf"/>
</dbReference>
<dbReference type="Pfam" id="PF01380">
    <property type="entry name" value="SIS"/>
    <property type="match status" value="1"/>
</dbReference>
<evidence type="ECO:0008006" key="8">
    <source>
        <dbReference type="Google" id="ProtNLM"/>
    </source>
</evidence>
<dbReference type="Pfam" id="PF01418">
    <property type="entry name" value="HTH_6"/>
    <property type="match status" value="1"/>
</dbReference>
<organism evidence="6 7">
    <name type="scientific">Pseudomonas citronellolis</name>
    <dbReference type="NCBI Taxonomy" id="53408"/>
    <lineage>
        <taxon>Bacteria</taxon>
        <taxon>Pseudomonadati</taxon>
        <taxon>Pseudomonadota</taxon>
        <taxon>Gammaproteobacteria</taxon>
        <taxon>Pseudomonadales</taxon>
        <taxon>Pseudomonadaceae</taxon>
        <taxon>Pseudomonas</taxon>
    </lineage>
</organism>
<dbReference type="InterPro" id="IPR009057">
    <property type="entry name" value="Homeodomain-like_sf"/>
</dbReference>
<evidence type="ECO:0000256" key="3">
    <source>
        <dbReference type="ARBA" id="ARBA00023163"/>
    </source>
</evidence>
<evidence type="ECO:0000259" key="4">
    <source>
        <dbReference type="PROSITE" id="PS51071"/>
    </source>
</evidence>
<reference evidence="6 7" key="1">
    <citation type="submission" date="2016-05" db="EMBL/GenBank/DDBJ databases">
        <title>Genome Sequence of Pseudomonas citronellolis Strain SJTE-3, an Estrogens and Persistent Organic Pollutants degradation strain.</title>
        <authorList>
            <person name="Liang R."/>
        </authorList>
    </citation>
    <scope>NUCLEOTIDE SEQUENCE [LARGE SCALE GENOMIC DNA]</scope>
    <source>
        <strain evidence="6 7">SJTE-3</strain>
    </source>
</reference>
<evidence type="ECO:0000256" key="2">
    <source>
        <dbReference type="ARBA" id="ARBA00023125"/>
    </source>
</evidence>
<name>A0A1A9KDD0_9PSED</name>
<dbReference type="InterPro" id="IPR001347">
    <property type="entry name" value="SIS_dom"/>
</dbReference>
<dbReference type="CDD" id="cd05013">
    <property type="entry name" value="SIS_RpiR"/>
    <property type="match status" value="1"/>
</dbReference>
<sequence length="291" mass="30683">MSDEPSHLLLGAIARARPGYSPAFRKLADFVLNNALAVSTMNIDELARAAGVSVATINRFAHRCGCDGYPPFRATLRKLYESAYAPVEKLRLGLARDIGAAGVVRESLDSAAGNIRRSHGLLRDEQVRRAVELVANASQVYVAGLGVSAIHAAFAANCLEPFRAGVKDLAAMGGVESALRRINVLRAGDLVIGIALPRYSRGIVELLGLAHQRGCKVLALTDGPASPIAALADTALYAVAEHPLLYASNAGMVALIEALGAALAQHTGDSLEAISAQTERLLPYLYLDEPP</sequence>
<keyword evidence="2" id="KW-0238">DNA-binding</keyword>
<dbReference type="GO" id="GO:0003700">
    <property type="term" value="F:DNA-binding transcription factor activity"/>
    <property type="evidence" value="ECO:0007669"/>
    <property type="project" value="InterPro"/>
</dbReference>
<dbReference type="InterPro" id="IPR000281">
    <property type="entry name" value="HTH_RpiR"/>
</dbReference>
<gene>
    <name evidence="6" type="ORF">A9C11_16790</name>
</gene>
<evidence type="ECO:0000313" key="7">
    <source>
        <dbReference type="Proteomes" id="UP000077748"/>
    </source>
</evidence>
<dbReference type="Proteomes" id="UP000077748">
    <property type="component" value="Chromosome"/>
</dbReference>
<dbReference type="PROSITE" id="PS51464">
    <property type="entry name" value="SIS"/>
    <property type="match status" value="1"/>
</dbReference>
<dbReference type="PROSITE" id="PS51071">
    <property type="entry name" value="HTH_RPIR"/>
    <property type="match status" value="1"/>
</dbReference>
<dbReference type="Gene3D" id="1.10.10.10">
    <property type="entry name" value="Winged helix-like DNA-binding domain superfamily/Winged helix DNA-binding domain"/>
    <property type="match status" value="1"/>
</dbReference>
<proteinExistence type="predicted"/>
<protein>
    <recommendedName>
        <fullName evidence="8">MurR/RpiR family transcriptional regulator</fullName>
    </recommendedName>
</protein>
<evidence type="ECO:0000313" key="6">
    <source>
        <dbReference type="EMBL" id="ANI15532.1"/>
    </source>
</evidence>